<dbReference type="InterPro" id="IPR013249">
    <property type="entry name" value="RNA_pol_sigma70_r4_t2"/>
</dbReference>
<comment type="caution">
    <text evidence="7">The sequence shown here is derived from an EMBL/GenBank/DDBJ whole genome shotgun (WGS) entry which is preliminary data.</text>
</comment>
<dbReference type="InterPro" id="IPR007627">
    <property type="entry name" value="RNA_pol_sigma70_r2"/>
</dbReference>
<dbReference type="SUPFAM" id="SSF88946">
    <property type="entry name" value="Sigma2 domain of RNA polymerase sigma factors"/>
    <property type="match status" value="1"/>
</dbReference>
<dbReference type="InterPro" id="IPR013324">
    <property type="entry name" value="RNA_pol_sigma_r3/r4-like"/>
</dbReference>
<dbReference type="InterPro" id="IPR036388">
    <property type="entry name" value="WH-like_DNA-bd_sf"/>
</dbReference>
<evidence type="ECO:0000313" key="7">
    <source>
        <dbReference type="EMBL" id="EXG77748.1"/>
    </source>
</evidence>
<evidence type="ECO:0000313" key="8">
    <source>
        <dbReference type="Proteomes" id="UP000243438"/>
    </source>
</evidence>
<feature type="domain" description="RNA polymerase sigma-70 region 2" evidence="5">
    <location>
        <begin position="7"/>
        <end position="72"/>
    </location>
</feature>
<dbReference type="InterPro" id="IPR014327">
    <property type="entry name" value="RNA_pol_sigma70_bacteroid"/>
</dbReference>
<sequence length="169" mass="20025">MYNFNDLFNSYYRSLCIYAIHLINDDDSVEDIVMECYIKLWNRLNNGEHIDDVKNYLFIAVRNACYDLNRKNCSSNDFIQIEQVKDVIQLNCDDDRSYREARLWKAIDSLPKKCREIFLMSKRDELTYVEIANELNLSVKTVEAQIGKAYKILRGKAMEIYFLSLSLFL</sequence>
<evidence type="ECO:0000256" key="3">
    <source>
        <dbReference type="ARBA" id="ARBA00023082"/>
    </source>
</evidence>
<reference evidence="7" key="1">
    <citation type="submission" date="2013-07" db="EMBL/GenBank/DDBJ databases">
        <authorList>
            <consortium name="DOE Joint Genome Institute"/>
            <person name="Anderson I."/>
            <person name="Huntemann M."/>
            <person name="Han J."/>
            <person name="Chen A."/>
            <person name="Kyrpides N."/>
            <person name="Mavromatis K."/>
            <person name="Markowitz V."/>
            <person name="Palaniappan K."/>
            <person name="Ivanova N."/>
            <person name="Schaumberg A."/>
            <person name="Pati A."/>
            <person name="Liolios K."/>
            <person name="Nordberg H.P."/>
            <person name="Cantor M.N."/>
            <person name="Hua S.X."/>
            <person name="Woyke T."/>
        </authorList>
    </citation>
    <scope>NUCLEOTIDE SEQUENCE [LARGE SCALE GENOMIC DNA]</scope>
    <source>
        <strain evidence="7">DSM 17970</strain>
    </source>
</reference>
<keyword evidence="8" id="KW-1185">Reference proteome</keyword>
<dbReference type="InterPro" id="IPR014284">
    <property type="entry name" value="RNA_pol_sigma-70_dom"/>
</dbReference>
<keyword evidence="2" id="KW-0805">Transcription regulation</keyword>
<dbReference type="Pfam" id="PF04542">
    <property type="entry name" value="Sigma70_r2"/>
    <property type="match status" value="1"/>
</dbReference>
<keyword evidence="4" id="KW-0804">Transcription</keyword>
<dbReference type="InterPro" id="IPR039425">
    <property type="entry name" value="RNA_pol_sigma-70-like"/>
</dbReference>
<dbReference type="PANTHER" id="PTHR43133">
    <property type="entry name" value="RNA POLYMERASE ECF-TYPE SIGMA FACTO"/>
    <property type="match status" value="1"/>
</dbReference>
<dbReference type="PANTHER" id="PTHR43133:SF46">
    <property type="entry name" value="RNA POLYMERASE SIGMA-70 FACTOR ECF SUBFAMILY"/>
    <property type="match status" value="1"/>
</dbReference>
<dbReference type="CDD" id="cd06171">
    <property type="entry name" value="Sigma70_r4"/>
    <property type="match status" value="1"/>
</dbReference>
<keyword evidence="3" id="KW-0731">Sigma factor</keyword>
<feature type="domain" description="RNA polymerase sigma factor 70 region 4 type 2" evidence="6">
    <location>
        <begin position="102"/>
        <end position="151"/>
    </location>
</feature>
<dbReference type="RefSeq" id="WP_036875998.1">
    <property type="nucleotide sequence ID" value="NZ_KK073873.1"/>
</dbReference>
<dbReference type="NCBIfam" id="TIGR02937">
    <property type="entry name" value="sigma70-ECF"/>
    <property type="match status" value="1"/>
</dbReference>
<gene>
    <name evidence="7" type="ORF">XylorDRAFT_0093</name>
</gene>
<evidence type="ECO:0000256" key="1">
    <source>
        <dbReference type="ARBA" id="ARBA00010641"/>
    </source>
</evidence>
<evidence type="ECO:0000259" key="6">
    <source>
        <dbReference type="Pfam" id="PF08281"/>
    </source>
</evidence>
<dbReference type="Proteomes" id="UP000243438">
    <property type="component" value="Unassembled WGS sequence"/>
</dbReference>
<dbReference type="EMBL" id="JFBS01000001">
    <property type="protein sequence ID" value="EXG77748.1"/>
    <property type="molecule type" value="Genomic_DNA"/>
</dbReference>
<comment type="similarity">
    <text evidence="1">Belongs to the sigma-70 factor family. ECF subfamily.</text>
</comment>
<evidence type="ECO:0000256" key="2">
    <source>
        <dbReference type="ARBA" id="ARBA00023015"/>
    </source>
</evidence>
<evidence type="ECO:0000259" key="5">
    <source>
        <dbReference type="Pfam" id="PF04542"/>
    </source>
</evidence>
<protein>
    <submittedName>
        <fullName evidence="7">RNA polymerase sigma-70 factor</fullName>
    </submittedName>
</protein>
<dbReference type="Gene3D" id="1.10.10.10">
    <property type="entry name" value="Winged helix-like DNA-binding domain superfamily/Winged helix DNA-binding domain"/>
    <property type="match status" value="1"/>
</dbReference>
<dbReference type="Pfam" id="PF08281">
    <property type="entry name" value="Sigma70_r4_2"/>
    <property type="match status" value="1"/>
</dbReference>
<dbReference type="NCBIfam" id="TIGR02985">
    <property type="entry name" value="Sig70_bacteroi1"/>
    <property type="match status" value="1"/>
</dbReference>
<organism evidence="7 8">
    <name type="scientific">Xylanibacter oryzae DSM 17970</name>
    <dbReference type="NCBI Taxonomy" id="915438"/>
    <lineage>
        <taxon>Bacteria</taxon>
        <taxon>Pseudomonadati</taxon>
        <taxon>Bacteroidota</taxon>
        <taxon>Bacteroidia</taxon>
        <taxon>Bacteroidales</taxon>
        <taxon>Prevotellaceae</taxon>
        <taxon>Xylanibacter</taxon>
    </lineage>
</organism>
<dbReference type="InterPro" id="IPR013325">
    <property type="entry name" value="RNA_pol_sigma_r2"/>
</dbReference>
<dbReference type="SUPFAM" id="SSF88659">
    <property type="entry name" value="Sigma3 and sigma4 domains of RNA polymerase sigma factors"/>
    <property type="match status" value="1"/>
</dbReference>
<name>A0ABP3BDI2_9BACT</name>
<proteinExistence type="inferred from homology"/>
<evidence type="ECO:0000256" key="4">
    <source>
        <dbReference type="ARBA" id="ARBA00023163"/>
    </source>
</evidence>
<dbReference type="Gene3D" id="1.10.1740.10">
    <property type="match status" value="1"/>
</dbReference>
<accession>A0ABP3BDI2</accession>